<accession>D1MWY3</accession>
<dbReference type="AlphaFoldDB" id="D1MWY3"/>
<proteinExistence type="evidence at transcript level"/>
<dbReference type="EMBL" id="AB480033">
    <property type="protein sequence ID" value="BAI52860.1"/>
    <property type="molecule type" value="mRNA"/>
</dbReference>
<keyword evidence="1" id="KW-0732">Signal</keyword>
<evidence type="ECO:0000313" key="2">
    <source>
        <dbReference type="EMBL" id="BAI52860.1"/>
    </source>
</evidence>
<reference evidence="2" key="1">
    <citation type="submission" date="2009-02" db="EMBL/GenBank/DDBJ databases">
        <title>Ghrelin-like peptide with acylation and O-glycosylation in the stingray, Dasyatis akajei.</title>
        <authorList>
            <person name="Kaiya H."/>
            <person name="Kodama S."/>
            <person name="Matsuda K."/>
            <person name="Ishiguro K."/>
            <person name="Uchiyama M."/>
            <person name="Miyazato M."/>
            <person name="Kangawa K."/>
        </authorList>
    </citation>
    <scope>NUCLEOTIDE SEQUENCE</scope>
</reference>
<sequence precursor="true">MEGARLLVVLLSAGLLASLTLKAEAGVSFHPQPRSTSKPSARREVYDNMFFQVEGDRRDPAAQRVPSQLPVGDDDAQQYRDLLLQLFDSLLGSGGQGN</sequence>
<evidence type="ECO:0000256" key="1">
    <source>
        <dbReference type="SAM" id="SignalP"/>
    </source>
</evidence>
<protein>
    <submittedName>
        <fullName evidence="2">Preproghrelin</fullName>
    </submittedName>
</protein>
<feature type="chain" id="PRO_5003024343" evidence="1">
    <location>
        <begin position="26"/>
        <end position="98"/>
    </location>
</feature>
<name>D1MWY3_HEMAK</name>
<organism evidence="2">
    <name type="scientific">Hemitrygon akajei</name>
    <name type="common">Red stingray</name>
    <name type="synonym">Dasyatis akajei</name>
    <dbReference type="NCBI Taxonomy" id="2704970"/>
    <lineage>
        <taxon>Eukaryota</taxon>
        <taxon>Metazoa</taxon>
        <taxon>Chordata</taxon>
        <taxon>Craniata</taxon>
        <taxon>Vertebrata</taxon>
        <taxon>Chondrichthyes</taxon>
        <taxon>Elasmobranchii</taxon>
        <taxon>Batoidea</taxon>
        <taxon>Myliobatiformes</taxon>
        <taxon>Dasyatidae</taxon>
        <taxon>Hemitrygon</taxon>
    </lineage>
</organism>
<feature type="signal peptide" evidence="1">
    <location>
        <begin position="1"/>
        <end position="25"/>
    </location>
</feature>
<gene>
    <name evidence="2" type="primary">GHRL</name>
</gene>